<comment type="caution">
    <text evidence="3">The sequence shown here is derived from an EMBL/GenBank/DDBJ whole genome shotgun (WGS) entry which is preliminary data.</text>
</comment>
<dbReference type="Gene3D" id="3.30.360.10">
    <property type="entry name" value="Dihydrodipicolinate Reductase, domain 2"/>
    <property type="match status" value="1"/>
</dbReference>
<protein>
    <submittedName>
        <fullName evidence="3">Gfo/Idh/MocA family oxidoreductase</fullName>
    </submittedName>
</protein>
<dbReference type="Proteomes" id="UP000611708">
    <property type="component" value="Unassembled WGS sequence"/>
</dbReference>
<dbReference type="InterPro" id="IPR036291">
    <property type="entry name" value="NAD(P)-bd_dom_sf"/>
</dbReference>
<dbReference type="RefSeq" id="WP_196263623.1">
    <property type="nucleotide sequence ID" value="NZ_JADQDN010000004.1"/>
</dbReference>
<evidence type="ECO:0000259" key="2">
    <source>
        <dbReference type="Pfam" id="PF22725"/>
    </source>
</evidence>
<feature type="domain" description="GFO/IDH/MocA-like oxidoreductase" evidence="2">
    <location>
        <begin position="153"/>
        <end position="284"/>
    </location>
</feature>
<evidence type="ECO:0000313" key="4">
    <source>
        <dbReference type="Proteomes" id="UP000611708"/>
    </source>
</evidence>
<gene>
    <name evidence="3" type="ORF">I2H36_09280</name>
</gene>
<dbReference type="InterPro" id="IPR051317">
    <property type="entry name" value="Gfo/Idh/MocA_oxidoreduct"/>
</dbReference>
<dbReference type="SUPFAM" id="SSF51735">
    <property type="entry name" value="NAD(P)-binding Rossmann-fold domains"/>
    <property type="match status" value="1"/>
</dbReference>
<dbReference type="SUPFAM" id="SSF55347">
    <property type="entry name" value="Glyceraldehyde-3-phosphate dehydrogenase-like, C-terminal domain"/>
    <property type="match status" value="1"/>
</dbReference>
<dbReference type="InterPro" id="IPR055170">
    <property type="entry name" value="GFO_IDH_MocA-like_dom"/>
</dbReference>
<dbReference type="Pfam" id="PF22725">
    <property type="entry name" value="GFO_IDH_MocA_C3"/>
    <property type="match status" value="1"/>
</dbReference>
<dbReference type="Gene3D" id="3.40.50.720">
    <property type="entry name" value="NAD(P)-binding Rossmann-like Domain"/>
    <property type="match status" value="1"/>
</dbReference>
<evidence type="ECO:0000313" key="3">
    <source>
        <dbReference type="EMBL" id="MBF9196230.1"/>
    </source>
</evidence>
<sequence length="391" mass="42828">MTIAGSPDQKVNRRLRLGMVGGGRGAFIGAVHRIAARIDDRWELVAGALSSDPERAKASGEDLLLKPDRIYGDFNEMARRERRLKDGIDAVAIVTPNHAHAAAARAFLKAGIHVICDKPLTTTRREADQLAKLARESGLIFAVTHNYTGYPLVRQARAMIQAGELGAIRVVQVEYAQDWLATRMEETGSKQAEWRTDPARSGPAGAVGDIGTHAFNLAEFIVSDEVASLSAELHTFVEGRRLDDNAHMMLRFASGAKGMLWCSQVAAGLENGLKIRVYGEKAGLEWHQENPNYLTFSALGEPPRTIRRNGYGADETSRAASRIPGGHPEGYLEGFAQLYTDVAEQITARIEKREPNPFSLQVPTVDHGVRGVRFIEAAVRSSQRKAAWVDL</sequence>
<evidence type="ECO:0000259" key="1">
    <source>
        <dbReference type="Pfam" id="PF01408"/>
    </source>
</evidence>
<feature type="domain" description="Gfo/Idh/MocA-like oxidoreductase N-terminal" evidence="1">
    <location>
        <begin position="16"/>
        <end position="145"/>
    </location>
</feature>
<dbReference type="InterPro" id="IPR000683">
    <property type="entry name" value="Gfo/Idh/MocA-like_OxRdtase_N"/>
</dbReference>
<name>A0ABS0HRW8_9HYPH</name>
<accession>A0ABS0HRW8</accession>
<organism evidence="3 4">
    <name type="scientific">Microvirga terrestris</name>
    <dbReference type="NCBI Taxonomy" id="2791024"/>
    <lineage>
        <taxon>Bacteria</taxon>
        <taxon>Pseudomonadati</taxon>
        <taxon>Pseudomonadota</taxon>
        <taxon>Alphaproteobacteria</taxon>
        <taxon>Hyphomicrobiales</taxon>
        <taxon>Methylobacteriaceae</taxon>
        <taxon>Microvirga</taxon>
    </lineage>
</organism>
<dbReference type="PANTHER" id="PTHR43708">
    <property type="entry name" value="CONSERVED EXPRESSED OXIDOREDUCTASE (EUROFUNG)"/>
    <property type="match status" value="1"/>
</dbReference>
<reference evidence="3 4" key="1">
    <citation type="submission" date="2020-11" db="EMBL/GenBank/DDBJ databases">
        <authorList>
            <person name="Kim M.K."/>
        </authorList>
    </citation>
    <scope>NUCLEOTIDE SEQUENCE [LARGE SCALE GENOMIC DNA]</scope>
    <source>
        <strain evidence="3 4">BT290</strain>
    </source>
</reference>
<dbReference type="PANTHER" id="PTHR43708:SF3">
    <property type="entry name" value="OXIDOREDUCTASE"/>
    <property type="match status" value="1"/>
</dbReference>
<proteinExistence type="predicted"/>
<dbReference type="Pfam" id="PF01408">
    <property type="entry name" value="GFO_IDH_MocA"/>
    <property type="match status" value="1"/>
</dbReference>
<dbReference type="EMBL" id="JADQDN010000004">
    <property type="protein sequence ID" value="MBF9196230.1"/>
    <property type="molecule type" value="Genomic_DNA"/>
</dbReference>
<keyword evidence="4" id="KW-1185">Reference proteome</keyword>